<keyword evidence="5" id="KW-1133">Transmembrane helix</keyword>
<accession>A0AAD4KVJ3</accession>
<evidence type="ECO:0000259" key="6">
    <source>
        <dbReference type="PROSITE" id="PS50089"/>
    </source>
</evidence>
<sequence length="149" mass="16874">DSQASGDNNTSPGAQSVSALLGAVLGIALLFVCSMILAVYLNRRACKKGDDHGDKNSVERLKKLEAVSSTRKLGEWWPTVKESLGLSQGCDNFVCVICFDQVERTHEIHELKCLHVFHKQCLERWYLRSHYTCPMCHQAFFQERRRSTS</sequence>
<dbReference type="InterPro" id="IPR013083">
    <property type="entry name" value="Znf_RING/FYVE/PHD"/>
</dbReference>
<dbReference type="Proteomes" id="UP001201262">
    <property type="component" value="Unassembled WGS sequence"/>
</dbReference>
<keyword evidence="5" id="KW-0472">Membrane</keyword>
<dbReference type="PANTHER" id="PTHR45969">
    <property type="entry name" value="RING ZINC FINGER PROTEIN-RELATED"/>
    <property type="match status" value="1"/>
</dbReference>
<keyword evidence="8" id="KW-1185">Reference proteome</keyword>
<comment type="caution">
    <text evidence="7">The sequence shown here is derived from an EMBL/GenBank/DDBJ whole genome shotgun (WGS) entry which is preliminary data.</text>
</comment>
<evidence type="ECO:0000313" key="7">
    <source>
        <dbReference type="EMBL" id="KAH8699249.1"/>
    </source>
</evidence>
<feature type="domain" description="RING-type" evidence="6">
    <location>
        <begin position="95"/>
        <end position="137"/>
    </location>
</feature>
<dbReference type="GO" id="GO:0008270">
    <property type="term" value="F:zinc ion binding"/>
    <property type="evidence" value="ECO:0007669"/>
    <property type="project" value="UniProtKB-KW"/>
</dbReference>
<dbReference type="InterPro" id="IPR001841">
    <property type="entry name" value="Znf_RING"/>
</dbReference>
<evidence type="ECO:0000256" key="5">
    <source>
        <dbReference type="SAM" id="Phobius"/>
    </source>
</evidence>
<dbReference type="SUPFAM" id="SSF57850">
    <property type="entry name" value="RING/U-box"/>
    <property type="match status" value="1"/>
</dbReference>
<keyword evidence="5" id="KW-0812">Transmembrane</keyword>
<feature type="non-terminal residue" evidence="7">
    <location>
        <position position="149"/>
    </location>
</feature>
<feature type="non-terminal residue" evidence="7">
    <location>
        <position position="1"/>
    </location>
</feature>
<dbReference type="SMART" id="SM00184">
    <property type="entry name" value="RING"/>
    <property type="match status" value="1"/>
</dbReference>
<dbReference type="GO" id="GO:0061630">
    <property type="term" value="F:ubiquitin protein ligase activity"/>
    <property type="evidence" value="ECO:0007669"/>
    <property type="project" value="TreeGrafter"/>
</dbReference>
<dbReference type="PANTHER" id="PTHR45969:SF69">
    <property type="entry name" value="FINGER DOMAIN PROTEIN, PUTATIVE (AFU_ORTHOLOGUE AFUA_3G12190)-RELATED"/>
    <property type="match status" value="1"/>
</dbReference>
<evidence type="ECO:0000256" key="2">
    <source>
        <dbReference type="ARBA" id="ARBA00022771"/>
    </source>
</evidence>
<protein>
    <recommendedName>
        <fullName evidence="6">RING-type domain-containing protein</fullName>
    </recommendedName>
</protein>
<gene>
    <name evidence="7" type="ORF">BGW36DRAFT_260922</name>
</gene>
<evidence type="ECO:0000256" key="3">
    <source>
        <dbReference type="ARBA" id="ARBA00022833"/>
    </source>
</evidence>
<dbReference type="AlphaFoldDB" id="A0AAD4KVJ3"/>
<feature type="transmembrane region" description="Helical" evidence="5">
    <location>
        <begin position="20"/>
        <end position="41"/>
    </location>
</feature>
<reference evidence="7" key="1">
    <citation type="submission" date="2021-12" db="EMBL/GenBank/DDBJ databases">
        <title>Convergent genome expansion in fungi linked to evolution of root-endophyte symbiosis.</title>
        <authorList>
            <consortium name="DOE Joint Genome Institute"/>
            <person name="Ke Y.-H."/>
            <person name="Bonito G."/>
            <person name="Liao H.-L."/>
            <person name="Looney B."/>
            <person name="Rojas-Flechas A."/>
            <person name="Nash J."/>
            <person name="Hameed K."/>
            <person name="Schadt C."/>
            <person name="Martin F."/>
            <person name="Crous P.W."/>
            <person name="Miettinen O."/>
            <person name="Magnuson J.K."/>
            <person name="Labbe J."/>
            <person name="Jacobson D."/>
            <person name="Doktycz M.J."/>
            <person name="Veneault-Fourrey C."/>
            <person name="Kuo A."/>
            <person name="Mondo S."/>
            <person name="Calhoun S."/>
            <person name="Riley R."/>
            <person name="Ohm R."/>
            <person name="LaButti K."/>
            <person name="Andreopoulos B."/>
            <person name="Pangilinan J."/>
            <person name="Nolan M."/>
            <person name="Tritt A."/>
            <person name="Clum A."/>
            <person name="Lipzen A."/>
            <person name="Daum C."/>
            <person name="Barry K."/>
            <person name="Grigoriev I.V."/>
            <person name="Vilgalys R."/>
        </authorList>
    </citation>
    <scope>NUCLEOTIDE SEQUENCE</scope>
    <source>
        <strain evidence="7">PMI_201</strain>
    </source>
</reference>
<proteinExistence type="predicted"/>
<name>A0AAD4KVJ3_9EURO</name>
<dbReference type="RefSeq" id="XP_046073713.1">
    <property type="nucleotide sequence ID" value="XM_046210068.1"/>
</dbReference>
<evidence type="ECO:0000313" key="8">
    <source>
        <dbReference type="Proteomes" id="UP001201262"/>
    </source>
</evidence>
<dbReference type="GO" id="GO:0016567">
    <property type="term" value="P:protein ubiquitination"/>
    <property type="evidence" value="ECO:0007669"/>
    <property type="project" value="TreeGrafter"/>
</dbReference>
<keyword evidence="1" id="KW-0479">Metal-binding</keyword>
<evidence type="ECO:0000256" key="1">
    <source>
        <dbReference type="ARBA" id="ARBA00022723"/>
    </source>
</evidence>
<keyword evidence="3" id="KW-0862">Zinc</keyword>
<keyword evidence="2 4" id="KW-0863">Zinc-finger</keyword>
<evidence type="ECO:0000256" key="4">
    <source>
        <dbReference type="PROSITE-ProRule" id="PRU00175"/>
    </source>
</evidence>
<dbReference type="Pfam" id="PF13639">
    <property type="entry name" value="zf-RING_2"/>
    <property type="match status" value="1"/>
</dbReference>
<dbReference type="GeneID" id="70240355"/>
<dbReference type="EMBL" id="JAJTJA010000005">
    <property type="protein sequence ID" value="KAH8699249.1"/>
    <property type="molecule type" value="Genomic_DNA"/>
</dbReference>
<dbReference type="Gene3D" id="3.30.40.10">
    <property type="entry name" value="Zinc/RING finger domain, C3HC4 (zinc finger)"/>
    <property type="match status" value="1"/>
</dbReference>
<dbReference type="PROSITE" id="PS50089">
    <property type="entry name" value="ZF_RING_2"/>
    <property type="match status" value="1"/>
</dbReference>
<organism evidence="7 8">
    <name type="scientific">Talaromyces proteolyticus</name>
    <dbReference type="NCBI Taxonomy" id="1131652"/>
    <lineage>
        <taxon>Eukaryota</taxon>
        <taxon>Fungi</taxon>
        <taxon>Dikarya</taxon>
        <taxon>Ascomycota</taxon>
        <taxon>Pezizomycotina</taxon>
        <taxon>Eurotiomycetes</taxon>
        <taxon>Eurotiomycetidae</taxon>
        <taxon>Eurotiales</taxon>
        <taxon>Trichocomaceae</taxon>
        <taxon>Talaromyces</taxon>
        <taxon>Talaromyces sect. Bacilispori</taxon>
    </lineage>
</organism>